<gene>
    <name evidence="2" type="ORF">SS1G_03530</name>
</gene>
<evidence type="ECO:0000256" key="1">
    <source>
        <dbReference type="SAM" id="MobiDB-lite"/>
    </source>
</evidence>
<dbReference type="KEGG" id="ssl:SS1G_03530"/>
<accession>A7EDZ0</accession>
<evidence type="ECO:0000313" key="2">
    <source>
        <dbReference type="EMBL" id="EDO01056.1"/>
    </source>
</evidence>
<organism evidence="2 3">
    <name type="scientific">Sclerotinia sclerotiorum (strain ATCC 18683 / 1980 / Ss-1)</name>
    <name type="common">White mold</name>
    <name type="synonym">Whetzelinia sclerotiorum</name>
    <dbReference type="NCBI Taxonomy" id="665079"/>
    <lineage>
        <taxon>Eukaryota</taxon>
        <taxon>Fungi</taxon>
        <taxon>Dikarya</taxon>
        <taxon>Ascomycota</taxon>
        <taxon>Pezizomycotina</taxon>
        <taxon>Leotiomycetes</taxon>
        <taxon>Helotiales</taxon>
        <taxon>Sclerotiniaceae</taxon>
        <taxon>Sclerotinia</taxon>
    </lineage>
</organism>
<reference evidence="3" key="1">
    <citation type="journal article" date="2011" name="PLoS Genet.">
        <title>Genomic analysis of the necrotrophic fungal pathogens Sclerotinia sclerotiorum and Botrytis cinerea.</title>
        <authorList>
            <person name="Amselem J."/>
            <person name="Cuomo C.A."/>
            <person name="van Kan J.A."/>
            <person name="Viaud M."/>
            <person name="Benito E.P."/>
            <person name="Couloux A."/>
            <person name="Coutinho P.M."/>
            <person name="de Vries R.P."/>
            <person name="Dyer P.S."/>
            <person name="Fillinger S."/>
            <person name="Fournier E."/>
            <person name="Gout L."/>
            <person name="Hahn M."/>
            <person name="Kohn L."/>
            <person name="Lapalu N."/>
            <person name="Plummer K.M."/>
            <person name="Pradier J.M."/>
            <person name="Quevillon E."/>
            <person name="Sharon A."/>
            <person name="Simon A."/>
            <person name="ten Have A."/>
            <person name="Tudzynski B."/>
            <person name="Tudzynski P."/>
            <person name="Wincker P."/>
            <person name="Andrew M."/>
            <person name="Anthouard V."/>
            <person name="Beever R.E."/>
            <person name="Beffa R."/>
            <person name="Benoit I."/>
            <person name="Bouzid O."/>
            <person name="Brault B."/>
            <person name="Chen Z."/>
            <person name="Choquer M."/>
            <person name="Collemare J."/>
            <person name="Cotton P."/>
            <person name="Danchin E.G."/>
            <person name="Da Silva C."/>
            <person name="Gautier A."/>
            <person name="Giraud C."/>
            <person name="Giraud T."/>
            <person name="Gonzalez C."/>
            <person name="Grossetete S."/>
            <person name="Guldener U."/>
            <person name="Henrissat B."/>
            <person name="Howlett B.J."/>
            <person name="Kodira C."/>
            <person name="Kretschmer M."/>
            <person name="Lappartient A."/>
            <person name="Leroch M."/>
            <person name="Levis C."/>
            <person name="Mauceli E."/>
            <person name="Neuveglise C."/>
            <person name="Oeser B."/>
            <person name="Pearson M."/>
            <person name="Poulain J."/>
            <person name="Poussereau N."/>
            <person name="Quesneville H."/>
            <person name="Rascle C."/>
            <person name="Schumacher J."/>
            <person name="Segurens B."/>
            <person name="Sexton A."/>
            <person name="Silva E."/>
            <person name="Sirven C."/>
            <person name="Soanes D.M."/>
            <person name="Talbot N.J."/>
            <person name="Templeton M."/>
            <person name="Yandava C."/>
            <person name="Yarden O."/>
            <person name="Zeng Q."/>
            <person name="Rollins J.A."/>
            <person name="Lebrun M.H."/>
            <person name="Dickman M."/>
        </authorList>
    </citation>
    <scope>NUCLEOTIDE SEQUENCE [LARGE SCALE GENOMIC DNA]</scope>
    <source>
        <strain evidence="3">ATCC 18683 / 1980 / Ss-1</strain>
    </source>
</reference>
<dbReference type="EMBL" id="CH476624">
    <property type="protein sequence ID" value="EDO01056.1"/>
    <property type="molecule type" value="Genomic_DNA"/>
</dbReference>
<sequence>MTQMKFSSTKTEQSEVKFQRFLCSSTRQHQPAPAHINTSSPSVHSFIHPFNQSLPNRGS</sequence>
<proteinExistence type="predicted"/>
<feature type="compositionally biased region" description="Polar residues" evidence="1">
    <location>
        <begin position="50"/>
        <end position="59"/>
    </location>
</feature>
<evidence type="ECO:0000313" key="3">
    <source>
        <dbReference type="Proteomes" id="UP000001312"/>
    </source>
</evidence>
<protein>
    <submittedName>
        <fullName evidence="2">Uncharacterized protein</fullName>
    </submittedName>
</protein>
<dbReference type="RefSeq" id="XP_001595441.1">
    <property type="nucleotide sequence ID" value="XM_001595391.1"/>
</dbReference>
<keyword evidence="3" id="KW-1185">Reference proteome</keyword>
<dbReference type="InParanoid" id="A7EDZ0"/>
<feature type="region of interest" description="Disordered" evidence="1">
    <location>
        <begin position="25"/>
        <end position="59"/>
    </location>
</feature>
<dbReference type="AlphaFoldDB" id="A7EDZ0"/>
<dbReference type="Proteomes" id="UP000001312">
    <property type="component" value="Unassembled WGS sequence"/>
</dbReference>
<dbReference type="GeneID" id="5491255"/>
<dbReference type="HOGENOM" id="CLU_2962263_0_0_1"/>
<name>A7EDZ0_SCLS1</name>